<proteinExistence type="predicted"/>
<dbReference type="AlphaFoldDB" id="A0A4U5VLX3"/>
<protein>
    <submittedName>
        <fullName evidence="2">Uncharacterized protein</fullName>
    </submittedName>
</protein>
<feature type="region of interest" description="Disordered" evidence="1">
    <location>
        <begin position="1"/>
        <end position="33"/>
    </location>
</feature>
<accession>A0A4U5VLX3</accession>
<evidence type="ECO:0000256" key="1">
    <source>
        <dbReference type="SAM" id="MobiDB-lite"/>
    </source>
</evidence>
<sequence length="184" mass="20735">MQSEGAGQQLRERTWRSRENPVKPGPGPADTISYSPATLDIDKKGVYLAACSSVNADVRVHCPEWRGDTGHLHKRRSVLQLTAYQMCYSPPRLFRMPNSILKVTLAIREPLCGPTATRKQFCREDDVAALNPACEAMNRFPNINEHKHQTLFEELGNKLETRAAVQKVWKQTSFVSNAQKTNTL</sequence>
<keyword evidence="3" id="KW-1185">Reference proteome</keyword>
<feature type="compositionally biased region" description="Basic and acidic residues" evidence="1">
    <location>
        <begin position="10"/>
        <end position="21"/>
    </location>
</feature>
<evidence type="ECO:0000313" key="3">
    <source>
        <dbReference type="Proteomes" id="UP000298787"/>
    </source>
</evidence>
<dbReference type="Proteomes" id="UP000298787">
    <property type="component" value="Chromosome 21"/>
</dbReference>
<evidence type="ECO:0000313" key="2">
    <source>
        <dbReference type="EMBL" id="TKS89444.1"/>
    </source>
</evidence>
<reference evidence="2 3" key="1">
    <citation type="submission" date="2019-01" db="EMBL/GenBank/DDBJ databases">
        <title>Genome Assembly of Collichthys lucidus.</title>
        <authorList>
            <person name="Cai M."/>
            <person name="Xiao S."/>
        </authorList>
    </citation>
    <scope>NUCLEOTIDE SEQUENCE [LARGE SCALE GENOMIC DNA]</scope>
    <source>
        <strain evidence="2">JT15FE1705JMU</strain>
        <tissue evidence="2">Muscle</tissue>
    </source>
</reference>
<gene>
    <name evidence="2" type="ORF">D9C73_023569</name>
</gene>
<organism evidence="2 3">
    <name type="scientific">Collichthys lucidus</name>
    <name type="common">Big head croaker</name>
    <name type="synonym">Sciaena lucida</name>
    <dbReference type="NCBI Taxonomy" id="240159"/>
    <lineage>
        <taxon>Eukaryota</taxon>
        <taxon>Metazoa</taxon>
        <taxon>Chordata</taxon>
        <taxon>Craniata</taxon>
        <taxon>Vertebrata</taxon>
        <taxon>Euteleostomi</taxon>
        <taxon>Actinopterygii</taxon>
        <taxon>Neopterygii</taxon>
        <taxon>Teleostei</taxon>
        <taxon>Neoteleostei</taxon>
        <taxon>Acanthomorphata</taxon>
        <taxon>Eupercaria</taxon>
        <taxon>Sciaenidae</taxon>
        <taxon>Collichthys</taxon>
    </lineage>
</organism>
<name>A0A4U5VLX3_COLLU</name>
<dbReference type="EMBL" id="CM014098">
    <property type="protein sequence ID" value="TKS89444.1"/>
    <property type="molecule type" value="Genomic_DNA"/>
</dbReference>